<evidence type="ECO:0000256" key="2">
    <source>
        <dbReference type="ARBA" id="ARBA00001946"/>
    </source>
</evidence>
<dbReference type="InterPro" id="IPR035097">
    <property type="entry name" value="M29_N-terminal"/>
</dbReference>
<dbReference type="EMBL" id="NJBN01000012">
    <property type="protein sequence ID" value="TKJ37624.1"/>
    <property type="molecule type" value="Genomic_DNA"/>
</dbReference>
<comment type="cofactor">
    <cofactor evidence="3">
        <name>Zn(2+)</name>
        <dbReference type="ChEBI" id="CHEBI:29105"/>
    </cofactor>
</comment>
<dbReference type="Pfam" id="PF02073">
    <property type="entry name" value="Peptidase_M29"/>
    <property type="match status" value="1"/>
</dbReference>
<name>A0A532URR1_UNCL8</name>
<dbReference type="Proteomes" id="UP000319619">
    <property type="component" value="Unassembled WGS sequence"/>
</dbReference>
<dbReference type="GO" id="GO:0046872">
    <property type="term" value="F:metal ion binding"/>
    <property type="evidence" value="ECO:0007669"/>
    <property type="project" value="UniProtKB-KW"/>
</dbReference>
<dbReference type="Gene3D" id="3.40.1830.10">
    <property type="entry name" value="Thermophilic metalloprotease (M29)"/>
    <property type="match status" value="1"/>
</dbReference>
<comment type="caution">
    <text evidence="10">The sequence shown here is derived from an EMBL/GenBank/DDBJ whole genome shotgun (WGS) entry which is preliminary data.</text>
</comment>
<dbReference type="GO" id="GO:0008237">
    <property type="term" value="F:metallopeptidase activity"/>
    <property type="evidence" value="ECO:0007669"/>
    <property type="project" value="UniProtKB-KW"/>
</dbReference>
<proteinExistence type="inferred from homology"/>
<dbReference type="GO" id="GO:0004177">
    <property type="term" value="F:aminopeptidase activity"/>
    <property type="evidence" value="ECO:0007669"/>
    <property type="project" value="UniProtKB-KW"/>
</dbReference>
<evidence type="ECO:0000256" key="9">
    <source>
        <dbReference type="ARBA" id="ARBA00023049"/>
    </source>
</evidence>
<dbReference type="PANTHER" id="PTHR34448">
    <property type="entry name" value="AMINOPEPTIDASE"/>
    <property type="match status" value="1"/>
</dbReference>
<comment type="similarity">
    <text evidence="4">Belongs to the peptidase M29 family.</text>
</comment>
<evidence type="ECO:0000313" key="11">
    <source>
        <dbReference type="Proteomes" id="UP000319619"/>
    </source>
</evidence>
<organism evidence="10 11">
    <name type="scientific">candidate division LCP-89 bacterium B3_LCP</name>
    <dbReference type="NCBI Taxonomy" id="2012998"/>
    <lineage>
        <taxon>Bacteria</taxon>
        <taxon>Pseudomonadati</taxon>
        <taxon>Bacteria division LCP-89</taxon>
    </lineage>
</organism>
<dbReference type="SUPFAM" id="SSF144052">
    <property type="entry name" value="Thermophilic metalloprotease-like"/>
    <property type="match status" value="1"/>
</dbReference>
<dbReference type="GO" id="GO:0006508">
    <property type="term" value="P:proteolysis"/>
    <property type="evidence" value="ECO:0007669"/>
    <property type="project" value="UniProtKB-KW"/>
</dbReference>
<dbReference type="AlphaFoldDB" id="A0A532URR1"/>
<protein>
    <submittedName>
        <fullName evidence="10">Aminopeptidase</fullName>
    </submittedName>
</protein>
<evidence type="ECO:0000256" key="8">
    <source>
        <dbReference type="ARBA" id="ARBA00022801"/>
    </source>
</evidence>
<reference evidence="10 11" key="1">
    <citation type="submission" date="2017-06" db="EMBL/GenBank/DDBJ databases">
        <title>Novel microbial phyla capable of carbon fixation and sulfur reduction in deep-sea sediments.</title>
        <authorList>
            <person name="Huang J."/>
            <person name="Baker B."/>
            <person name="Wang Y."/>
        </authorList>
    </citation>
    <scope>NUCLEOTIDE SEQUENCE [LARGE SCALE GENOMIC DNA]</scope>
    <source>
        <strain evidence="10">B3_LCP</strain>
    </source>
</reference>
<keyword evidence="6" id="KW-0645">Protease</keyword>
<keyword evidence="8" id="KW-0378">Hydrolase</keyword>
<sequence length="374" mass="42360">MNPQYEKLAKVLIRYSTNLKKGEKVLIEATDAPTEMVQAFVKEALAVKAIPVIEQKNMRLQRELFLGATEERMKFAADCELQRMKKMDAWIGVRGTVNSKEISDVPTKKIQLYEKFWLKPVHLAERVRNTKWVILRVPSPSMAQMAKMSTDAFEEFYFDVCTGVDWKKASRAMDPLVKLMNNTDKVQIKGPGTDLSFSIKKIPAIKCDGHLNMPDLEVFTAPVKKSVNGVLQYNTPSSQRGFTFENVRFVFKNGKIVEATANNTKKLNEILNNDEGARYIGEFAFGLHPIIKHPMDDILFDEKINGSFHFTPGNAYEDEADNGNRSAIHWDLVCIQTPEYGGGEIYFDGKLIRKDGLFIPKNLQGMNPENLVVG</sequence>
<accession>A0A532URR1</accession>
<comment type="cofactor">
    <cofactor evidence="2">
        <name>Mg(2+)</name>
        <dbReference type="ChEBI" id="CHEBI:18420"/>
    </cofactor>
</comment>
<comment type="cofactor">
    <cofactor evidence="1">
        <name>Co(2+)</name>
        <dbReference type="ChEBI" id="CHEBI:48828"/>
    </cofactor>
</comment>
<evidence type="ECO:0000256" key="5">
    <source>
        <dbReference type="ARBA" id="ARBA00022438"/>
    </source>
</evidence>
<keyword evidence="7" id="KW-0479">Metal-binding</keyword>
<dbReference type="InterPro" id="IPR000787">
    <property type="entry name" value="Peptidase_M29"/>
</dbReference>
<keyword evidence="5 10" id="KW-0031">Aminopeptidase</keyword>
<evidence type="ECO:0000256" key="3">
    <source>
        <dbReference type="ARBA" id="ARBA00001947"/>
    </source>
</evidence>
<evidence type="ECO:0000313" key="10">
    <source>
        <dbReference type="EMBL" id="TKJ37624.1"/>
    </source>
</evidence>
<keyword evidence="9" id="KW-0482">Metalloprotease</keyword>
<dbReference type="PANTHER" id="PTHR34448:SF1">
    <property type="entry name" value="BLL6088 PROTEIN"/>
    <property type="match status" value="1"/>
</dbReference>
<evidence type="ECO:0000256" key="6">
    <source>
        <dbReference type="ARBA" id="ARBA00022670"/>
    </source>
</evidence>
<evidence type="ECO:0000256" key="4">
    <source>
        <dbReference type="ARBA" id="ARBA00008236"/>
    </source>
</evidence>
<dbReference type="InterPro" id="IPR052170">
    <property type="entry name" value="M29_Exopeptidase"/>
</dbReference>
<evidence type="ECO:0000256" key="1">
    <source>
        <dbReference type="ARBA" id="ARBA00001941"/>
    </source>
</evidence>
<evidence type="ECO:0000256" key="7">
    <source>
        <dbReference type="ARBA" id="ARBA00022723"/>
    </source>
</evidence>
<gene>
    <name evidence="10" type="ORF">CEE37_13705</name>
</gene>